<dbReference type="InterPro" id="IPR015422">
    <property type="entry name" value="PyrdxlP-dep_Trfase_small"/>
</dbReference>
<dbReference type="InterPro" id="IPR045088">
    <property type="entry name" value="ALAT1/2-like"/>
</dbReference>
<dbReference type="SUPFAM" id="SSF53383">
    <property type="entry name" value="PLP-dependent transferases"/>
    <property type="match status" value="1"/>
</dbReference>
<dbReference type="RefSeq" id="XP_022094551.1">
    <property type="nucleotide sequence ID" value="XM_022238859.1"/>
</dbReference>
<dbReference type="InterPro" id="IPR004839">
    <property type="entry name" value="Aminotransferase_I/II_large"/>
</dbReference>
<name>A0A8B7YT66_ACAPL</name>
<dbReference type="UniPathway" id="UPA00528">
    <property type="reaction ID" value="UER00586"/>
</dbReference>
<comment type="cofactor">
    <cofactor evidence="1">
        <name>pyridoxal 5'-phosphate</name>
        <dbReference type="ChEBI" id="CHEBI:597326"/>
    </cofactor>
</comment>
<evidence type="ECO:0000256" key="5">
    <source>
        <dbReference type="ARBA" id="ARBA00022898"/>
    </source>
</evidence>
<dbReference type="Proteomes" id="UP000694845">
    <property type="component" value="Unplaced"/>
</dbReference>
<accession>A0A8B7YT66</accession>
<evidence type="ECO:0000256" key="6">
    <source>
        <dbReference type="ARBA" id="ARBA00025708"/>
    </source>
</evidence>
<gene>
    <name evidence="12" type="primary">LOC110981347</name>
</gene>
<sequence>MQGAIHNSAGRLVTSLVQLVRASRTSRSRSAGIRPFLGAKMMAGDTQGAQPRRTKVLTMDTMNPHIKVMEYAVRGPIVARANELEKELQQGIAKPFNDIVKCNIGDAHAMGQQPLTFLRQVVALCTYPKLLEDPSFPEDAKHRAKRILNACKGGSIGSYSESPGLDVIRQDAADYIQRRDGGIPSNPNDIILSAGASEGIRCVLKMLVSGKGKERSGVMIPIPQYPLYSATLAEVDAVQINYYLDEAKGWGLDINELQRAIDESRTHCSPRCIVVINPGNPTGQVLSRSNIEDVIKFAHREGLLIVADEVYQDNVYAKGSHFHSFKKVLTELGDKYSNQELASFHSTSKGYMGECGLRGGYCELLNLDPEVKTQLFKLISAKLCPTVSGQAVMDVVVNPPKEGEPSYATFSKEKAQVLSALAEKARIVAEAFNSVEGVTCNPVMGAMYSFPRIDMPQNAINKAKEAGKVPDAFYAEHLLEEAGICVVPGSGFGQRPGTYHFRMTILPSVEKFKDVMERFKKFHSSFMARYKDED</sequence>
<dbReference type="CDD" id="cd00609">
    <property type="entry name" value="AAT_like"/>
    <property type="match status" value="1"/>
</dbReference>
<organism evidence="11 12">
    <name type="scientific">Acanthaster planci</name>
    <name type="common">Crown-of-thorns starfish</name>
    <dbReference type="NCBI Taxonomy" id="133434"/>
    <lineage>
        <taxon>Eukaryota</taxon>
        <taxon>Metazoa</taxon>
        <taxon>Echinodermata</taxon>
        <taxon>Eleutherozoa</taxon>
        <taxon>Asterozoa</taxon>
        <taxon>Asteroidea</taxon>
        <taxon>Valvatacea</taxon>
        <taxon>Valvatida</taxon>
        <taxon>Acanthasteridae</taxon>
        <taxon>Acanthaster</taxon>
    </lineage>
</organism>
<dbReference type="AlphaFoldDB" id="A0A8B7YT66"/>
<dbReference type="FunFam" id="3.40.640.10:FF:000226">
    <property type="entry name" value="Alanine aminotransferase 2"/>
    <property type="match status" value="1"/>
</dbReference>
<evidence type="ECO:0000256" key="4">
    <source>
        <dbReference type="ARBA" id="ARBA00022679"/>
    </source>
</evidence>
<dbReference type="Gene3D" id="3.90.1150.10">
    <property type="entry name" value="Aspartate Aminotransferase, domain 1"/>
    <property type="match status" value="1"/>
</dbReference>
<dbReference type="InterPro" id="IPR015424">
    <property type="entry name" value="PyrdxlP-dep_Trfase"/>
</dbReference>
<evidence type="ECO:0000256" key="9">
    <source>
        <dbReference type="ARBA" id="ARBA00047412"/>
    </source>
</evidence>
<dbReference type="GO" id="GO:0004021">
    <property type="term" value="F:L-alanine:2-oxoglutarate aminotransferase activity"/>
    <property type="evidence" value="ECO:0007669"/>
    <property type="project" value="UniProtKB-EC"/>
</dbReference>
<evidence type="ECO:0000256" key="1">
    <source>
        <dbReference type="ARBA" id="ARBA00001933"/>
    </source>
</evidence>
<evidence type="ECO:0000256" key="2">
    <source>
        <dbReference type="ARBA" id="ARBA00011738"/>
    </source>
</evidence>
<dbReference type="KEGG" id="aplc:110981347"/>
<dbReference type="OMA" id="GTQHFRV"/>
<comment type="similarity">
    <text evidence="7">Belongs to the class-I pyridoxal-phosphate-dependent aminotransferase family. Alanine aminotransferase subfamily.</text>
</comment>
<dbReference type="GO" id="GO:0030170">
    <property type="term" value="F:pyridoxal phosphate binding"/>
    <property type="evidence" value="ECO:0007669"/>
    <property type="project" value="InterPro"/>
</dbReference>
<keyword evidence="3" id="KW-0032">Aminotransferase</keyword>
<reference evidence="12" key="1">
    <citation type="submission" date="2025-08" db="UniProtKB">
        <authorList>
            <consortium name="RefSeq"/>
        </authorList>
    </citation>
    <scope>IDENTIFICATION</scope>
</reference>
<dbReference type="EC" id="2.6.1.2" evidence="8"/>
<dbReference type="FunFam" id="1.10.287.1970:FF:000001">
    <property type="entry name" value="Alanine aminotransferase 2"/>
    <property type="match status" value="1"/>
</dbReference>
<keyword evidence="11" id="KW-1185">Reference proteome</keyword>
<dbReference type="PANTHER" id="PTHR11751">
    <property type="entry name" value="ALANINE AMINOTRANSFERASE"/>
    <property type="match status" value="1"/>
</dbReference>
<feature type="domain" description="Aminotransferase class I/classII large" evidence="10">
    <location>
        <begin position="136"/>
        <end position="516"/>
    </location>
</feature>
<evidence type="ECO:0000256" key="7">
    <source>
        <dbReference type="ARBA" id="ARBA00025785"/>
    </source>
</evidence>
<evidence type="ECO:0000256" key="8">
    <source>
        <dbReference type="ARBA" id="ARBA00026106"/>
    </source>
</evidence>
<evidence type="ECO:0000259" key="10">
    <source>
        <dbReference type="Pfam" id="PF00155"/>
    </source>
</evidence>
<dbReference type="FunFam" id="3.90.1150.10:FF:000151">
    <property type="entry name" value="Alanine aminotransferase 2"/>
    <property type="match status" value="1"/>
</dbReference>
<evidence type="ECO:0000313" key="11">
    <source>
        <dbReference type="Proteomes" id="UP000694845"/>
    </source>
</evidence>
<protein>
    <recommendedName>
        <fullName evidence="8">alanine transaminase</fullName>
        <ecNumber evidence="8">2.6.1.2</ecNumber>
    </recommendedName>
</protein>
<dbReference type="GO" id="GO:0042853">
    <property type="term" value="P:L-alanine catabolic process"/>
    <property type="evidence" value="ECO:0007669"/>
    <property type="project" value="UniProtKB-UniPathway"/>
</dbReference>
<dbReference type="PANTHER" id="PTHR11751:SF29">
    <property type="entry name" value="ALANINE TRANSAMINASE"/>
    <property type="match status" value="1"/>
</dbReference>
<evidence type="ECO:0000313" key="12">
    <source>
        <dbReference type="RefSeq" id="XP_022094551.1"/>
    </source>
</evidence>
<proteinExistence type="inferred from homology"/>
<keyword evidence="4" id="KW-0808">Transferase</keyword>
<dbReference type="Gene3D" id="1.10.287.1970">
    <property type="match status" value="1"/>
</dbReference>
<dbReference type="OrthoDB" id="1732682at2759"/>
<dbReference type="InterPro" id="IPR015421">
    <property type="entry name" value="PyrdxlP-dep_Trfase_major"/>
</dbReference>
<comment type="pathway">
    <text evidence="6">Amino-acid degradation; L-alanine degradation via transaminase pathway; pyruvate from L-alanine: step 1/1.</text>
</comment>
<dbReference type="Gene3D" id="3.40.640.10">
    <property type="entry name" value="Type I PLP-dependent aspartate aminotransferase-like (Major domain)"/>
    <property type="match status" value="1"/>
</dbReference>
<dbReference type="GeneID" id="110981347"/>
<dbReference type="Pfam" id="PF00155">
    <property type="entry name" value="Aminotran_1_2"/>
    <property type="match status" value="1"/>
</dbReference>
<keyword evidence="5" id="KW-0663">Pyridoxal phosphate</keyword>
<comment type="subunit">
    <text evidence="2">Homodimer.</text>
</comment>
<comment type="catalytic activity">
    <reaction evidence="9">
        <text>L-alanine + 2-oxoglutarate = pyruvate + L-glutamate</text>
        <dbReference type="Rhea" id="RHEA:19453"/>
        <dbReference type="ChEBI" id="CHEBI:15361"/>
        <dbReference type="ChEBI" id="CHEBI:16810"/>
        <dbReference type="ChEBI" id="CHEBI:29985"/>
        <dbReference type="ChEBI" id="CHEBI:57972"/>
        <dbReference type="EC" id="2.6.1.2"/>
    </reaction>
</comment>
<evidence type="ECO:0000256" key="3">
    <source>
        <dbReference type="ARBA" id="ARBA00022576"/>
    </source>
</evidence>